<evidence type="ECO:0000259" key="8">
    <source>
        <dbReference type="Pfam" id="PF00460"/>
    </source>
</evidence>
<gene>
    <name evidence="9" type="primary">flgB</name>
    <name evidence="9" type="ORF">A6A40_06325</name>
</gene>
<feature type="domain" description="Flagellar basal body rod protein N-terminal" evidence="8">
    <location>
        <begin position="21"/>
        <end position="39"/>
    </location>
</feature>
<dbReference type="Pfam" id="PF00460">
    <property type="entry name" value="Flg_bb_rod"/>
    <property type="match status" value="1"/>
</dbReference>
<dbReference type="EMBL" id="CP015285">
    <property type="protein sequence ID" value="ANC93105.1"/>
    <property type="molecule type" value="Genomic_DNA"/>
</dbReference>
<evidence type="ECO:0000256" key="1">
    <source>
        <dbReference type="ARBA" id="ARBA00004117"/>
    </source>
</evidence>
<dbReference type="OrthoDB" id="9788334at2"/>
<dbReference type="GO" id="GO:0071978">
    <property type="term" value="P:bacterial-type flagellum-dependent swarming motility"/>
    <property type="evidence" value="ECO:0007669"/>
    <property type="project" value="TreeGrafter"/>
</dbReference>
<evidence type="ECO:0000313" key="9">
    <source>
        <dbReference type="EMBL" id="ANC93105.1"/>
    </source>
</evidence>
<evidence type="ECO:0000256" key="6">
    <source>
        <dbReference type="PIRNR" id="PIRNR002889"/>
    </source>
</evidence>
<sequence>MDLGNLGIFKLMSRKMDWLTQRQEVISQNIANANTPEYKSRDLKSFSFRDALSDNRRLTPVATDPSHLAGTRGPGGLAKEQKVSDPYETAPDGNNVVLEEQMMRMGQNAMDYQTITNLYKKQVTMIKSAIRSGG</sequence>
<keyword evidence="10" id="KW-1185">Reference proteome</keyword>
<keyword evidence="4 6" id="KW-0975">Bacterial flagellum</keyword>
<keyword evidence="9" id="KW-0969">Cilium</keyword>
<organism evidence="9 10">
    <name type="scientific">Azospirillum humicireducens</name>
    <dbReference type="NCBI Taxonomy" id="1226968"/>
    <lineage>
        <taxon>Bacteria</taxon>
        <taxon>Pseudomonadati</taxon>
        <taxon>Pseudomonadota</taxon>
        <taxon>Alphaproteobacteria</taxon>
        <taxon>Rhodospirillales</taxon>
        <taxon>Azospirillaceae</taxon>
        <taxon>Azospirillum</taxon>
    </lineage>
</organism>
<dbReference type="AlphaFoldDB" id="A0A160JIV2"/>
<dbReference type="Proteomes" id="UP000077405">
    <property type="component" value="Chromosome"/>
</dbReference>
<evidence type="ECO:0000256" key="2">
    <source>
        <dbReference type="ARBA" id="ARBA00009677"/>
    </source>
</evidence>
<comment type="similarity">
    <text evidence="2 6">Belongs to the flagella basal body rod proteins family.</text>
</comment>
<name>A0A160JIV2_9PROT</name>
<dbReference type="KEGG" id="ahu:A6A40_06325"/>
<dbReference type="RefSeq" id="WP_063636154.1">
    <property type="nucleotide sequence ID" value="NZ_CP015285.1"/>
</dbReference>
<comment type="subunit">
    <text evidence="6">The basal body constitutes a major portion of the flagellar organelle and consists of a number of rings mounted on a central rod.</text>
</comment>
<dbReference type="PANTHER" id="PTHR30435">
    <property type="entry name" value="FLAGELLAR PROTEIN"/>
    <property type="match status" value="1"/>
</dbReference>
<evidence type="ECO:0000256" key="3">
    <source>
        <dbReference type="ARBA" id="ARBA00014376"/>
    </source>
</evidence>
<comment type="function">
    <text evidence="5 6">Structural component of flagellum, the bacterial motility apparatus. Part of the rod structure of flagellar basal body.</text>
</comment>
<feature type="region of interest" description="Disordered" evidence="7">
    <location>
        <begin position="57"/>
        <end position="93"/>
    </location>
</feature>
<reference evidence="9 10" key="1">
    <citation type="journal article" date="2013" name="Int. J. Syst. Evol. Microbiol.">
        <title>Azospirillum humicireducens sp. nov., a nitrogen-fixing bacterium isolated from a microbial fuel cell.</title>
        <authorList>
            <person name="Zhou S."/>
            <person name="Han L."/>
            <person name="Wang Y."/>
            <person name="Yang G."/>
            <person name="Zhuang L."/>
            <person name="Hu P."/>
        </authorList>
    </citation>
    <scope>NUCLEOTIDE SEQUENCE [LARGE SCALE GENOMIC DNA]</scope>
    <source>
        <strain evidence="9 10">SgZ-5</strain>
    </source>
</reference>
<accession>A0A160JIV2</accession>
<dbReference type="PANTHER" id="PTHR30435:SF12">
    <property type="entry name" value="FLAGELLAR BASAL BODY ROD PROTEIN FLGB"/>
    <property type="match status" value="1"/>
</dbReference>
<evidence type="ECO:0000256" key="4">
    <source>
        <dbReference type="ARBA" id="ARBA00023143"/>
    </source>
</evidence>
<dbReference type="PIRSF" id="PIRSF002889">
    <property type="entry name" value="Rod_FlgB"/>
    <property type="match status" value="1"/>
</dbReference>
<evidence type="ECO:0000256" key="5">
    <source>
        <dbReference type="ARBA" id="ARBA00024934"/>
    </source>
</evidence>
<keyword evidence="9" id="KW-0282">Flagellum</keyword>
<evidence type="ECO:0000313" key="10">
    <source>
        <dbReference type="Proteomes" id="UP000077405"/>
    </source>
</evidence>
<dbReference type="GO" id="GO:0030694">
    <property type="term" value="C:bacterial-type flagellum basal body, rod"/>
    <property type="evidence" value="ECO:0007669"/>
    <property type="project" value="InterPro"/>
</dbReference>
<comment type="subcellular location">
    <subcellularLocation>
        <location evidence="1 6">Bacterial flagellum basal body</location>
    </subcellularLocation>
</comment>
<keyword evidence="9" id="KW-0966">Cell projection</keyword>
<dbReference type="InterPro" id="IPR001444">
    <property type="entry name" value="Flag_bb_rod_N"/>
</dbReference>
<proteinExistence type="inferred from homology"/>
<dbReference type="NCBIfam" id="TIGR01396">
    <property type="entry name" value="FlgB"/>
    <property type="match status" value="1"/>
</dbReference>
<evidence type="ECO:0000256" key="7">
    <source>
        <dbReference type="SAM" id="MobiDB-lite"/>
    </source>
</evidence>
<dbReference type="STRING" id="1226968.A6A40_06325"/>
<dbReference type="InterPro" id="IPR006300">
    <property type="entry name" value="FlgB"/>
</dbReference>
<protein>
    <recommendedName>
        <fullName evidence="3 6">Flagellar basal body rod protein FlgB</fullName>
    </recommendedName>
</protein>